<dbReference type="EMBL" id="JAUTXU010000230">
    <property type="protein sequence ID" value="KAK3697201.1"/>
    <property type="molecule type" value="Genomic_DNA"/>
</dbReference>
<protein>
    <submittedName>
        <fullName evidence="1">Uncharacterized protein</fullName>
    </submittedName>
</protein>
<gene>
    <name evidence="1" type="ORF">LTR37_017602</name>
</gene>
<proteinExistence type="predicted"/>
<evidence type="ECO:0000313" key="1">
    <source>
        <dbReference type="EMBL" id="KAK3697201.1"/>
    </source>
</evidence>
<dbReference type="Proteomes" id="UP001281147">
    <property type="component" value="Unassembled WGS sequence"/>
</dbReference>
<organism evidence="1 2">
    <name type="scientific">Vermiconidia calcicola</name>
    <dbReference type="NCBI Taxonomy" id="1690605"/>
    <lineage>
        <taxon>Eukaryota</taxon>
        <taxon>Fungi</taxon>
        <taxon>Dikarya</taxon>
        <taxon>Ascomycota</taxon>
        <taxon>Pezizomycotina</taxon>
        <taxon>Dothideomycetes</taxon>
        <taxon>Dothideomycetidae</taxon>
        <taxon>Mycosphaerellales</taxon>
        <taxon>Extremaceae</taxon>
        <taxon>Vermiconidia</taxon>
    </lineage>
</organism>
<name>A0ACC3MJD5_9PEZI</name>
<comment type="caution">
    <text evidence="1">The sequence shown here is derived from an EMBL/GenBank/DDBJ whole genome shotgun (WGS) entry which is preliminary data.</text>
</comment>
<accession>A0ACC3MJD5</accession>
<evidence type="ECO:0000313" key="2">
    <source>
        <dbReference type="Proteomes" id="UP001281147"/>
    </source>
</evidence>
<keyword evidence="2" id="KW-1185">Reference proteome</keyword>
<sequence>MSERNQTKRRRKREPAEGVWTDEEELKYMQEHKRKLEEAEPFNTAAARKKAREVGMQEARRRSLSEISKKSSNVPPRGLSIEGDSSSEFVSVEEAAAGAESPVPVAKRTSGKQLHHRMRKEKQRLKKRLKKHDVAADLQDSASMTRAEVALTEEERGRAAC</sequence>
<reference evidence="1" key="1">
    <citation type="submission" date="2023-07" db="EMBL/GenBank/DDBJ databases">
        <title>Black Yeasts Isolated from many extreme environments.</title>
        <authorList>
            <person name="Coleine C."/>
            <person name="Stajich J.E."/>
            <person name="Selbmann L."/>
        </authorList>
    </citation>
    <scope>NUCLEOTIDE SEQUENCE</scope>
    <source>
        <strain evidence="1">CCFEE 5714</strain>
    </source>
</reference>